<dbReference type="AlphaFoldDB" id="A0A0R1XSQ1"/>
<feature type="transmembrane region" description="Helical" evidence="2">
    <location>
        <begin position="60"/>
        <end position="79"/>
    </location>
</feature>
<keyword evidence="2" id="KW-0472">Membrane</keyword>
<evidence type="ECO:0000313" key="4">
    <source>
        <dbReference type="Proteomes" id="UP000051236"/>
    </source>
</evidence>
<accession>A0A0R1XSQ1</accession>
<organism evidence="3 4">
    <name type="scientific">Agrilactobacillus composti DSM 18527 = JCM 14202</name>
    <dbReference type="NCBI Taxonomy" id="1423734"/>
    <lineage>
        <taxon>Bacteria</taxon>
        <taxon>Bacillati</taxon>
        <taxon>Bacillota</taxon>
        <taxon>Bacilli</taxon>
        <taxon>Lactobacillales</taxon>
        <taxon>Lactobacillaceae</taxon>
        <taxon>Agrilactobacillus</taxon>
    </lineage>
</organism>
<proteinExistence type="predicted"/>
<keyword evidence="2" id="KW-0812">Transmembrane</keyword>
<sequence length="134" mass="15425">MIMRHENNQPKAPKDSKSTQKAEKYQVFRIVIGPISLVVLAVILLKPFVPVLQQTLSGRLGQIAVLIFYILILALNVILELQTPVDYDPDRLQGKLFVTRRYGYAFKDVNPRNPWGMFLYIFTIGCAIYALFFY</sequence>
<dbReference type="Proteomes" id="UP000051236">
    <property type="component" value="Unassembled WGS sequence"/>
</dbReference>
<dbReference type="PATRIC" id="fig|1423734.3.peg.3350"/>
<comment type="caution">
    <text evidence="3">The sequence shown here is derived from an EMBL/GenBank/DDBJ whole genome shotgun (WGS) entry which is preliminary data.</text>
</comment>
<dbReference type="STRING" id="1423734.FC83_GL003298"/>
<name>A0A0R1XSQ1_9LACO</name>
<keyword evidence="4" id="KW-1185">Reference proteome</keyword>
<protein>
    <submittedName>
        <fullName evidence="3">Uncharacterized protein</fullName>
    </submittedName>
</protein>
<dbReference type="EMBL" id="AZGA01000057">
    <property type="protein sequence ID" value="KRM33215.1"/>
    <property type="molecule type" value="Genomic_DNA"/>
</dbReference>
<feature type="region of interest" description="Disordered" evidence="1">
    <location>
        <begin position="1"/>
        <end position="20"/>
    </location>
</feature>
<evidence type="ECO:0000256" key="1">
    <source>
        <dbReference type="SAM" id="MobiDB-lite"/>
    </source>
</evidence>
<keyword evidence="2" id="KW-1133">Transmembrane helix</keyword>
<evidence type="ECO:0000256" key="2">
    <source>
        <dbReference type="SAM" id="Phobius"/>
    </source>
</evidence>
<feature type="transmembrane region" description="Helical" evidence="2">
    <location>
        <begin position="115"/>
        <end position="133"/>
    </location>
</feature>
<reference evidence="3 4" key="1">
    <citation type="journal article" date="2015" name="Genome Announc.">
        <title>Expanding the biotechnology potential of lactobacilli through comparative genomics of 213 strains and associated genera.</title>
        <authorList>
            <person name="Sun Z."/>
            <person name="Harris H.M."/>
            <person name="McCann A."/>
            <person name="Guo C."/>
            <person name="Argimon S."/>
            <person name="Zhang W."/>
            <person name="Yang X."/>
            <person name="Jeffery I.B."/>
            <person name="Cooney J.C."/>
            <person name="Kagawa T.F."/>
            <person name="Liu W."/>
            <person name="Song Y."/>
            <person name="Salvetti E."/>
            <person name="Wrobel A."/>
            <person name="Rasinkangas P."/>
            <person name="Parkhill J."/>
            <person name="Rea M.C."/>
            <person name="O'Sullivan O."/>
            <person name="Ritari J."/>
            <person name="Douillard F.P."/>
            <person name="Paul Ross R."/>
            <person name="Yang R."/>
            <person name="Briner A.E."/>
            <person name="Felis G.E."/>
            <person name="de Vos W.M."/>
            <person name="Barrangou R."/>
            <person name="Klaenhammer T.R."/>
            <person name="Caufield P.W."/>
            <person name="Cui Y."/>
            <person name="Zhang H."/>
            <person name="O'Toole P.W."/>
        </authorList>
    </citation>
    <scope>NUCLEOTIDE SEQUENCE [LARGE SCALE GENOMIC DNA]</scope>
    <source>
        <strain evidence="3 4">DSM 18527</strain>
    </source>
</reference>
<evidence type="ECO:0000313" key="3">
    <source>
        <dbReference type="EMBL" id="KRM33215.1"/>
    </source>
</evidence>
<feature type="transmembrane region" description="Helical" evidence="2">
    <location>
        <begin position="27"/>
        <end position="48"/>
    </location>
</feature>
<gene>
    <name evidence="3" type="ORF">FC83_GL003298</name>
</gene>